<accession>A0A1Y5NFC0</accession>
<evidence type="ECO:0000313" key="1">
    <source>
        <dbReference type="EMBL" id="OUT19566.1"/>
    </source>
</evidence>
<proteinExistence type="predicted"/>
<organism evidence="1 2">
    <name type="scientific">Campylobacter concisus</name>
    <dbReference type="NCBI Taxonomy" id="199"/>
    <lineage>
        <taxon>Bacteria</taxon>
        <taxon>Pseudomonadati</taxon>
        <taxon>Campylobacterota</taxon>
        <taxon>Epsilonproteobacteria</taxon>
        <taxon>Campylobacterales</taxon>
        <taxon>Campylobacteraceae</taxon>
        <taxon>Campylobacter</taxon>
    </lineage>
</organism>
<sequence>MGQFTKEQRRKLNSINERLYDLERRVVPRAKQIDLCAKDIKEACDHFCELLLSFYSKDELLMRYGQFMDHIDDYFYTENQNEFRNWPTHEMSGEWHCWFYHCLYDHTDLSWDEILTIDRMDGKLRSWYDYTPIDLCLEKLECSEREEYISDASKDQWEQIEKINKALASYQDILIRDAKMLENRLKARFEGGFIEDYAMEFRLVFRLREDDPDYDENDDNFLAIINEPIVPGEMSKKKSRWTQNCNEYFGSSVYFDKKAYFCYLFAAFINNTHINKIKDILRIGSVDMVLCWDEYYEI</sequence>
<protein>
    <submittedName>
        <fullName evidence="1">Uncharacterized protein</fullName>
    </submittedName>
</protein>
<gene>
    <name evidence="1" type="ORF">B9N60_01220</name>
</gene>
<dbReference type="EMBL" id="NDYQ01000001">
    <property type="protein sequence ID" value="OUT19566.1"/>
    <property type="molecule type" value="Genomic_DNA"/>
</dbReference>
<dbReference type="Proteomes" id="UP000195893">
    <property type="component" value="Unassembled WGS sequence"/>
</dbReference>
<comment type="caution">
    <text evidence="1">The sequence shown here is derived from an EMBL/GenBank/DDBJ whole genome shotgun (WGS) entry which is preliminary data.</text>
</comment>
<dbReference type="AlphaFoldDB" id="A0A1Y5NFC0"/>
<dbReference type="RefSeq" id="WP_087580981.1">
    <property type="nucleotide sequence ID" value="NZ_NDYQ01000001.1"/>
</dbReference>
<evidence type="ECO:0000313" key="2">
    <source>
        <dbReference type="Proteomes" id="UP000195893"/>
    </source>
</evidence>
<reference evidence="1 2" key="1">
    <citation type="submission" date="2017-04" db="EMBL/GenBank/DDBJ databases">
        <title>Complete genome of Campylobacter concisus ATCC 33237T and draft genomes for an additional eight well characterized C. concisus strains.</title>
        <authorList>
            <person name="Cornelius A.J."/>
            <person name="Miller W.G."/>
            <person name="Lastovica A.J."/>
            <person name="On S.L."/>
            <person name="French N.P."/>
            <person name="Vandenberg O."/>
            <person name="Biggs P.J."/>
        </authorList>
    </citation>
    <scope>NUCLEOTIDE SEQUENCE [LARGE SCALE GENOMIC DNA]</scope>
    <source>
        <strain evidence="1 2">Lasto127.99</strain>
    </source>
</reference>
<name>A0A1Y5NFC0_9BACT</name>